<feature type="transmembrane region" description="Helical" evidence="11">
    <location>
        <begin position="194"/>
        <end position="215"/>
    </location>
</feature>
<dbReference type="InterPro" id="IPR005279">
    <property type="entry name" value="Dipep/tripep_permease"/>
</dbReference>
<keyword evidence="2 10" id="KW-0813">Transport</keyword>
<evidence type="ECO:0000313" key="13">
    <source>
        <dbReference type="EMBL" id="VEB55784.1"/>
    </source>
</evidence>
<dbReference type="InterPro" id="IPR036259">
    <property type="entry name" value="MFS_trans_sf"/>
</dbReference>
<dbReference type="PROSITE" id="PS01023">
    <property type="entry name" value="PTR2_2"/>
    <property type="match status" value="1"/>
</dbReference>
<dbReference type="NCBIfam" id="TIGR00924">
    <property type="entry name" value="yjdL_sub1_fam"/>
    <property type="match status" value="1"/>
</dbReference>
<keyword evidence="7" id="KW-0653">Protein transport</keyword>
<sequence length="378" mass="41216">MAIQIWEYFSFYGMRALLILYLTHQLGFNDSHAINLFSAYASLVYVTPILGGWLADRLLGNRVAVITGALLMTLGHVVLGLESDSTLSLYAALAIIICGYGLFKSNISCLLGELYAPDDNRRDGGFSLLYAAGNIGSIAAPIACGLAAQWYGWHVGFALAGVGMFIGLLIFLSGHRHFQQTRGVNRPALRAVKFALPTWGWLVLMLCIAPVFFTLLLENNWSGYVLAIVCVFAAQLIARIMVKFPEHRRALWQIVLLMITGTLFWVLAQQGGSSISLFIDRFVNRHWLNMTVPTALFQSVNAIAVMAAGVVLAWLSSPKESARSVLRVWLKFAVGLVLMGGGFMLLALNAHQARLDGQASMGMMIAGLALMGFCGAVY</sequence>
<dbReference type="GO" id="GO:0006857">
    <property type="term" value="P:oligopeptide transport"/>
    <property type="evidence" value="ECO:0007669"/>
    <property type="project" value="InterPro"/>
</dbReference>
<feature type="transmembrane region" description="Helical" evidence="11">
    <location>
        <begin position="328"/>
        <end position="347"/>
    </location>
</feature>
<evidence type="ECO:0000256" key="4">
    <source>
        <dbReference type="ARBA" id="ARBA00022519"/>
    </source>
</evidence>
<keyword evidence="8 11" id="KW-1133">Transmembrane helix</keyword>
<dbReference type="PROSITE" id="PS50850">
    <property type="entry name" value="MFS"/>
    <property type="match status" value="1"/>
</dbReference>
<dbReference type="Gene3D" id="1.20.1250.20">
    <property type="entry name" value="MFS general substrate transporter like domains"/>
    <property type="match status" value="1"/>
</dbReference>
<protein>
    <submittedName>
        <fullName evidence="13">Transmembrane transport protein</fullName>
    </submittedName>
</protein>
<feature type="transmembrane region" description="Helical" evidence="11">
    <location>
        <begin position="295"/>
        <end position="316"/>
    </location>
</feature>
<dbReference type="InterPro" id="IPR020846">
    <property type="entry name" value="MFS_dom"/>
</dbReference>
<comment type="similarity">
    <text evidence="10">Belongs to the major facilitator superfamily. Proton-dependent oligopeptide transporter (POT/PTR) (TC 2.A.17) family.</text>
</comment>
<evidence type="ECO:0000256" key="1">
    <source>
        <dbReference type="ARBA" id="ARBA00004429"/>
    </source>
</evidence>
<evidence type="ECO:0000256" key="6">
    <source>
        <dbReference type="ARBA" id="ARBA00022856"/>
    </source>
</evidence>
<feature type="transmembrane region" description="Helical" evidence="11">
    <location>
        <begin position="87"/>
        <end position="103"/>
    </location>
</feature>
<dbReference type="InterPro" id="IPR018456">
    <property type="entry name" value="PTR2_symporter_CS"/>
</dbReference>
<feature type="transmembrane region" description="Helical" evidence="11">
    <location>
        <begin position="124"/>
        <end position="148"/>
    </location>
</feature>
<feature type="transmembrane region" description="Helical" evidence="11">
    <location>
        <begin position="12"/>
        <end position="28"/>
    </location>
</feature>
<accession>A0A447TXX7</accession>
<proteinExistence type="inferred from homology"/>
<comment type="subcellular location">
    <subcellularLocation>
        <location evidence="1">Cell inner membrane</location>
        <topology evidence="1">Multi-pass membrane protein</topology>
    </subcellularLocation>
    <subcellularLocation>
        <location evidence="10">Membrane</location>
        <topology evidence="10">Multi-pass membrane protein</topology>
    </subcellularLocation>
</comment>
<dbReference type="GO" id="GO:0005886">
    <property type="term" value="C:plasma membrane"/>
    <property type="evidence" value="ECO:0007669"/>
    <property type="project" value="UniProtKB-SubCell"/>
</dbReference>
<dbReference type="EMBL" id="LR134190">
    <property type="protein sequence ID" value="VEB55784.1"/>
    <property type="molecule type" value="Genomic_DNA"/>
</dbReference>
<evidence type="ECO:0000256" key="9">
    <source>
        <dbReference type="ARBA" id="ARBA00023136"/>
    </source>
</evidence>
<dbReference type="Proteomes" id="UP000269208">
    <property type="component" value="Chromosome"/>
</dbReference>
<feature type="domain" description="Major facilitator superfamily (MFS) profile" evidence="12">
    <location>
        <begin position="1"/>
        <end position="179"/>
    </location>
</feature>
<keyword evidence="4" id="KW-0997">Cell inner membrane</keyword>
<evidence type="ECO:0000256" key="8">
    <source>
        <dbReference type="ARBA" id="ARBA00022989"/>
    </source>
</evidence>
<feature type="transmembrane region" description="Helical" evidence="11">
    <location>
        <begin position="34"/>
        <end position="55"/>
    </location>
</feature>
<feature type="transmembrane region" description="Helical" evidence="11">
    <location>
        <begin position="62"/>
        <end position="81"/>
    </location>
</feature>
<keyword evidence="6" id="KW-0571">Peptide transport</keyword>
<evidence type="ECO:0000259" key="12">
    <source>
        <dbReference type="PROSITE" id="PS50850"/>
    </source>
</evidence>
<reference evidence="13 14" key="1">
    <citation type="submission" date="2018-12" db="EMBL/GenBank/DDBJ databases">
        <authorList>
            <consortium name="Pathogen Informatics"/>
        </authorList>
    </citation>
    <scope>NUCLEOTIDE SEQUENCE [LARGE SCALE GENOMIC DNA]</scope>
    <source>
        <strain evidence="13 14">NCTC6754</strain>
    </source>
</reference>
<evidence type="ECO:0000256" key="11">
    <source>
        <dbReference type="SAM" id="Phobius"/>
    </source>
</evidence>
<feature type="transmembrane region" description="Helical" evidence="11">
    <location>
        <begin position="154"/>
        <end position="173"/>
    </location>
</feature>
<dbReference type="PANTHER" id="PTHR23517:SF15">
    <property type="entry name" value="PROTON-DEPENDENT OLIGOPEPTIDE FAMILY TRANSPORT PROTEIN"/>
    <property type="match status" value="1"/>
</dbReference>
<dbReference type="InterPro" id="IPR050171">
    <property type="entry name" value="MFS_Transporters"/>
</dbReference>
<dbReference type="PANTHER" id="PTHR23517">
    <property type="entry name" value="RESISTANCE PROTEIN MDTM, PUTATIVE-RELATED-RELATED"/>
    <property type="match status" value="1"/>
</dbReference>
<evidence type="ECO:0000256" key="7">
    <source>
        <dbReference type="ARBA" id="ARBA00022927"/>
    </source>
</evidence>
<dbReference type="InterPro" id="IPR000109">
    <property type="entry name" value="POT_fam"/>
</dbReference>
<evidence type="ECO:0000313" key="14">
    <source>
        <dbReference type="Proteomes" id="UP000269208"/>
    </source>
</evidence>
<dbReference type="GO" id="GO:1904680">
    <property type="term" value="F:peptide transmembrane transporter activity"/>
    <property type="evidence" value="ECO:0007669"/>
    <property type="project" value="InterPro"/>
</dbReference>
<feature type="transmembrane region" description="Helical" evidence="11">
    <location>
        <begin position="221"/>
        <end position="238"/>
    </location>
</feature>
<name>A0A447TXX7_SALET</name>
<feature type="transmembrane region" description="Helical" evidence="11">
    <location>
        <begin position="250"/>
        <end position="268"/>
    </location>
</feature>
<gene>
    <name evidence="13" type="primary">yjdL_2</name>
    <name evidence="13" type="ORF">NCTC6754_04021</name>
</gene>
<evidence type="ECO:0000256" key="10">
    <source>
        <dbReference type="RuleBase" id="RU003755"/>
    </source>
</evidence>
<evidence type="ECO:0000256" key="2">
    <source>
        <dbReference type="ARBA" id="ARBA00022448"/>
    </source>
</evidence>
<dbReference type="CDD" id="cd17346">
    <property type="entry name" value="MFS_DtpA_like"/>
    <property type="match status" value="1"/>
</dbReference>
<keyword evidence="3" id="KW-1003">Cell membrane</keyword>
<dbReference type="Pfam" id="PF00854">
    <property type="entry name" value="PTR2"/>
    <property type="match status" value="1"/>
</dbReference>
<dbReference type="SUPFAM" id="SSF103473">
    <property type="entry name" value="MFS general substrate transporter"/>
    <property type="match status" value="1"/>
</dbReference>
<dbReference type="PROSITE" id="PS01022">
    <property type="entry name" value="PTR2_1"/>
    <property type="match status" value="1"/>
</dbReference>
<feature type="transmembrane region" description="Helical" evidence="11">
    <location>
        <begin position="359"/>
        <end position="377"/>
    </location>
</feature>
<dbReference type="GO" id="GO:0015031">
    <property type="term" value="P:protein transport"/>
    <property type="evidence" value="ECO:0007669"/>
    <property type="project" value="UniProtKB-KW"/>
</dbReference>
<keyword evidence="5 10" id="KW-0812">Transmembrane</keyword>
<keyword evidence="9 11" id="KW-0472">Membrane</keyword>
<dbReference type="AlphaFoldDB" id="A0A447TXX7"/>
<evidence type="ECO:0000256" key="5">
    <source>
        <dbReference type="ARBA" id="ARBA00022692"/>
    </source>
</evidence>
<evidence type="ECO:0000256" key="3">
    <source>
        <dbReference type="ARBA" id="ARBA00022475"/>
    </source>
</evidence>
<organism evidence="13 14">
    <name type="scientific">Salmonella enterica I</name>
    <dbReference type="NCBI Taxonomy" id="59201"/>
    <lineage>
        <taxon>Bacteria</taxon>
        <taxon>Pseudomonadati</taxon>
        <taxon>Pseudomonadota</taxon>
        <taxon>Gammaproteobacteria</taxon>
        <taxon>Enterobacterales</taxon>
        <taxon>Enterobacteriaceae</taxon>
        <taxon>Salmonella</taxon>
    </lineage>
</organism>